<organism evidence="2 3">
    <name type="scientific">Hermanssonia centrifuga</name>
    <dbReference type="NCBI Taxonomy" id="98765"/>
    <lineage>
        <taxon>Eukaryota</taxon>
        <taxon>Fungi</taxon>
        <taxon>Dikarya</taxon>
        <taxon>Basidiomycota</taxon>
        <taxon>Agaricomycotina</taxon>
        <taxon>Agaricomycetes</taxon>
        <taxon>Polyporales</taxon>
        <taxon>Meruliaceae</taxon>
        <taxon>Hermanssonia</taxon>
    </lineage>
</organism>
<dbReference type="OrthoDB" id="2020070at2759"/>
<proteinExistence type="predicted"/>
<dbReference type="PANTHER" id="PTHR34815">
    <property type="entry name" value="LYSINE ACETYLTRANSFERASE"/>
    <property type="match status" value="1"/>
</dbReference>
<evidence type="ECO:0000313" key="3">
    <source>
        <dbReference type="Proteomes" id="UP000186601"/>
    </source>
</evidence>
<dbReference type="STRING" id="98765.A0A2R6NGR3"/>
<name>A0A2R6NGR3_9APHY</name>
<dbReference type="InterPro" id="IPR055100">
    <property type="entry name" value="GNAT_LYC1-like"/>
</dbReference>
<comment type="caution">
    <text evidence="2">The sequence shown here is derived from an EMBL/GenBank/DDBJ whole genome shotgun (WGS) entry which is preliminary data.</text>
</comment>
<keyword evidence="3" id="KW-1185">Reference proteome</keyword>
<evidence type="ECO:0000259" key="1">
    <source>
        <dbReference type="Pfam" id="PF22998"/>
    </source>
</evidence>
<reference evidence="2 3" key="1">
    <citation type="submission" date="2018-02" db="EMBL/GenBank/DDBJ databases">
        <title>Genome sequence of the basidiomycete white-rot fungus Phlebia centrifuga.</title>
        <authorList>
            <person name="Granchi Z."/>
            <person name="Peng M."/>
            <person name="de Vries R.P."/>
            <person name="Hilden K."/>
            <person name="Makela M.R."/>
            <person name="Grigoriev I."/>
            <person name="Riley R."/>
        </authorList>
    </citation>
    <scope>NUCLEOTIDE SEQUENCE [LARGE SCALE GENOMIC DNA]</scope>
    <source>
        <strain evidence="2 3">FBCC195</strain>
    </source>
</reference>
<dbReference type="InterPro" id="IPR053013">
    <property type="entry name" value="LAT"/>
</dbReference>
<feature type="domain" description="LYC1 C-terminal" evidence="1">
    <location>
        <begin position="196"/>
        <end position="382"/>
    </location>
</feature>
<dbReference type="EMBL" id="MLYV02001266">
    <property type="protein sequence ID" value="PSR71577.1"/>
    <property type="molecule type" value="Genomic_DNA"/>
</dbReference>
<dbReference type="AlphaFoldDB" id="A0A2R6NGR3"/>
<dbReference type="Pfam" id="PF22998">
    <property type="entry name" value="GNAT_LYC1-like"/>
    <property type="match status" value="1"/>
</dbReference>
<dbReference type="Proteomes" id="UP000186601">
    <property type="component" value="Unassembled WGS sequence"/>
</dbReference>
<evidence type="ECO:0000313" key="2">
    <source>
        <dbReference type="EMBL" id="PSR71577.1"/>
    </source>
</evidence>
<accession>A0A2R6NGR3</accession>
<dbReference type="PANTHER" id="PTHR34815:SF2">
    <property type="entry name" value="N-ACETYLTRANSFERASE DOMAIN-CONTAINING PROTEIN"/>
    <property type="match status" value="1"/>
</dbReference>
<gene>
    <name evidence="2" type="ORF">PHLCEN_2v12549</name>
</gene>
<sequence>MTDFSSISLFPATPQQVTESRKRTSVQWAKGLTLEQYLERDRVMDNYEHAADGKLITWVLAPRSDPMTLDFMCACETFRRTGVIVRPAADGSVQVEEVPCYGIASVFTPASKRGKGYAGQMMRLLHWILAPTSSFATDFPGEWGSPPVARLQDARFSILYSDVGSEFYHNSGPTPNKGHGWVATGMENTSWNVDNIQSQGRSEERCRWLRQEDAVRVWEQDAELLKQDARSYADKTHTIVFSLLPNQSVGVFTIQRLMTFTSDLVPTLPSDIWGVQLLDNCEQQESLAFATWTLESGNPKIMVLTRLRTTRSSFTVLLKKLMERAKDTGIETIECWNLPEQLRDMAMELGGRTFLRDDHLSSVKWYGPETEDTVRWLFNEKCERHIGQTIGRNVSDLDYIKLCIRTQRLKDPHMPVLLRSSSISDVLQSL</sequence>
<protein>
    <recommendedName>
        <fullName evidence="1">LYC1 C-terminal domain-containing protein</fullName>
    </recommendedName>
</protein>